<dbReference type="GO" id="GO:0050660">
    <property type="term" value="F:flavin adenine dinucleotide binding"/>
    <property type="evidence" value="ECO:0007669"/>
    <property type="project" value="InterPro"/>
</dbReference>
<organism evidence="5 6">
    <name type="scientific">Metarhizium anisopliae BRIP 53293</name>
    <dbReference type="NCBI Taxonomy" id="1291518"/>
    <lineage>
        <taxon>Eukaryota</taxon>
        <taxon>Fungi</taxon>
        <taxon>Dikarya</taxon>
        <taxon>Ascomycota</taxon>
        <taxon>Pezizomycotina</taxon>
        <taxon>Sordariomycetes</taxon>
        <taxon>Hypocreomycetidae</taxon>
        <taxon>Hypocreales</taxon>
        <taxon>Clavicipitaceae</taxon>
        <taxon>Metarhizium</taxon>
    </lineage>
</organism>
<evidence type="ECO:0000256" key="1">
    <source>
        <dbReference type="ARBA" id="ARBA00009183"/>
    </source>
</evidence>
<dbReference type="PANTHER" id="PTHR23023">
    <property type="entry name" value="DIMETHYLANILINE MONOOXYGENASE"/>
    <property type="match status" value="1"/>
</dbReference>
<keyword evidence="2" id="KW-0285">Flavoprotein</keyword>
<dbReference type="Pfam" id="PF00743">
    <property type="entry name" value="FMO-like"/>
    <property type="match status" value="1"/>
</dbReference>
<evidence type="ECO:0000313" key="6">
    <source>
        <dbReference type="Proteomes" id="UP000054544"/>
    </source>
</evidence>
<dbReference type="Gene3D" id="3.50.50.60">
    <property type="entry name" value="FAD/NAD(P)-binding domain"/>
    <property type="match status" value="1"/>
</dbReference>
<dbReference type="InterPro" id="IPR036188">
    <property type="entry name" value="FAD/NAD-bd_sf"/>
</dbReference>
<dbReference type="Proteomes" id="UP000054544">
    <property type="component" value="Unassembled WGS sequence"/>
</dbReference>
<evidence type="ECO:0000256" key="3">
    <source>
        <dbReference type="ARBA" id="ARBA00022827"/>
    </source>
</evidence>
<name>A0A0D9NKW8_METAN</name>
<dbReference type="InterPro" id="IPR020946">
    <property type="entry name" value="Flavin_mOase-like"/>
</dbReference>
<dbReference type="EMBL" id="KE384755">
    <property type="protein sequence ID" value="KJK74722.1"/>
    <property type="molecule type" value="Genomic_DNA"/>
</dbReference>
<comment type="similarity">
    <text evidence="1">Belongs to the FMO family.</text>
</comment>
<evidence type="ECO:0000313" key="5">
    <source>
        <dbReference type="EMBL" id="KJK74722.1"/>
    </source>
</evidence>
<gene>
    <name evidence="5" type="ORF">H634G_10034</name>
</gene>
<dbReference type="GO" id="GO:0050661">
    <property type="term" value="F:NADP binding"/>
    <property type="evidence" value="ECO:0007669"/>
    <property type="project" value="InterPro"/>
</dbReference>
<protein>
    <submittedName>
        <fullName evidence="5">Uncharacterized protein</fullName>
    </submittedName>
</protein>
<proteinExistence type="inferred from homology"/>
<dbReference type="SUPFAM" id="SSF51971">
    <property type="entry name" value="Nucleotide-binding domain"/>
    <property type="match status" value="1"/>
</dbReference>
<evidence type="ECO:0000256" key="4">
    <source>
        <dbReference type="ARBA" id="ARBA00023002"/>
    </source>
</evidence>
<dbReference type="OrthoDB" id="2915840at2759"/>
<sequence>MSMANMDSKDCAIIGAGFHGLAAAKQYRCSQPEHSVAVFDSQASIGGTWAEERLYPGLKTNNMFGTYEYPDFPMESGKFGAEPGQHIPARAVHEYLKSYAENFGLVPLICLETKVISAEHQEAKGGWILTLQRHGETFTMFSQRLIVASGFTSEPNRVRFVGDESFGGRIFHGRDFHHNADTVKMAQSPTVYGSTKYAWDAVYAYATAGAEVHWVIRANGHGPCWMTPPYVTPFKQRVEFLANTRLLTWFSPCIWGSQCGHSWVRRLLHGTIVGRFITTLFWKILASDVLARCQLDSHPETRKLKPKLGAMFAGASFSILNYDTDFFELVRNGRVKIHIADIERLSPGKVHLSDTTCFESDSILVHTGWKKVPPIKFLPEGVEAELGLPHSQKEGLHGEAFARSEAFFDRADREILSQFQSLQDQPKCLKDFVPLSNVPGVVKAGRPTENDNLTPFMLHRFIVPPSPRFLRHRDVAFCGMVMSFSTPILAHIQSLWIAAYMSARLSRDATQNLLKPGALEELQYQTVLVNRFGKWRYPVDWGNKAPSFIFDAVPYFDVLLQDLGLNYTRKQGLLSYLFEPYGPQDYRDTAMEWLAKFRTLGG</sequence>
<keyword evidence="6" id="KW-1185">Reference proteome</keyword>
<reference evidence="6" key="1">
    <citation type="journal article" date="2014" name="BMC Genomics">
        <title>The genome sequence of the biocontrol fungus Metarhizium anisopliae and comparative genomics of Metarhizium species.</title>
        <authorList>
            <person name="Pattemore J.A."/>
            <person name="Hane J.K."/>
            <person name="Williams A.H."/>
            <person name="Wilson B.A."/>
            <person name="Stodart B.J."/>
            <person name="Ash G.J."/>
        </authorList>
    </citation>
    <scope>NUCLEOTIDE SEQUENCE [LARGE SCALE GENOMIC DNA]</scope>
    <source>
        <strain evidence="6">BRIP 53293</strain>
    </source>
</reference>
<evidence type="ECO:0000256" key="2">
    <source>
        <dbReference type="ARBA" id="ARBA00022630"/>
    </source>
</evidence>
<dbReference type="AlphaFoldDB" id="A0A0D9NKW8"/>
<keyword evidence="4" id="KW-0560">Oxidoreductase</keyword>
<keyword evidence="3" id="KW-0274">FAD</keyword>
<dbReference type="InterPro" id="IPR050346">
    <property type="entry name" value="FMO-like"/>
</dbReference>
<dbReference type="GO" id="GO:0004499">
    <property type="term" value="F:N,N-dimethylaniline monooxygenase activity"/>
    <property type="evidence" value="ECO:0007669"/>
    <property type="project" value="InterPro"/>
</dbReference>
<accession>A0A0D9NKW8</accession>
<dbReference type="SUPFAM" id="SSF51905">
    <property type="entry name" value="FAD/NAD(P)-binding domain"/>
    <property type="match status" value="1"/>
</dbReference>